<comment type="similarity">
    <text evidence="1">Belongs to the Smg family.</text>
</comment>
<dbReference type="RefSeq" id="WP_259057566.1">
    <property type="nucleotide sequence ID" value="NZ_JANUCT010000024.1"/>
</dbReference>
<evidence type="ECO:0000313" key="3">
    <source>
        <dbReference type="Proteomes" id="UP001204445"/>
    </source>
</evidence>
<dbReference type="InterPro" id="IPR007456">
    <property type="entry name" value="Smg"/>
</dbReference>
<proteinExistence type="inferred from homology"/>
<protein>
    <recommendedName>
        <fullName evidence="1">Protein Smg homolog</fullName>
    </recommendedName>
</protein>
<dbReference type="Proteomes" id="UP001204445">
    <property type="component" value="Unassembled WGS sequence"/>
</dbReference>
<evidence type="ECO:0000256" key="1">
    <source>
        <dbReference type="HAMAP-Rule" id="MF_00598"/>
    </source>
</evidence>
<dbReference type="EMBL" id="JANUCT010000024">
    <property type="protein sequence ID" value="MCS3904506.1"/>
    <property type="molecule type" value="Genomic_DNA"/>
</dbReference>
<reference evidence="2" key="1">
    <citation type="submission" date="2022-08" db="EMBL/GenBank/DDBJ databases">
        <title>Genomic Encyclopedia of Type Strains, Phase III (KMG-III): the genomes of soil and plant-associated and newly described type strains.</title>
        <authorList>
            <person name="Whitman W."/>
        </authorList>
    </citation>
    <scope>NUCLEOTIDE SEQUENCE</scope>
    <source>
        <strain evidence="2">HMT 1</strain>
    </source>
</reference>
<accession>A0AAE3HLG2</accession>
<sequence length="159" mass="18371">MKETVLDVLMYLFDNYIEDDVEFTPDEDVLRVELKEAGFGEHQVSKAFDWLEGLAMQKETVALPKLAQRPSTRILSDEEANKLDTECYGFLMFLENIGVLDGSDREMVIDRLMALETEEIELQQLKWVVLMVLFNQPGKEAAFTWVEDLVMDEFNASLH</sequence>
<comment type="caution">
    <text evidence="2">The sequence shown here is derived from an EMBL/GenBank/DDBJ whole genome shotgun (WGS) entry which is preliminary data.</text>
</comment>
<gene>
    <name evidence="1" type="primary">smg</name>
    <name evidence="2" type="ORF">J2T55_002542</name>
</gene>
<dbReference type="PANTHER" id="PTHR38692">
    <property type="entry name" value="PROTEIN SMG"/>
    <property type="match status" value="1"/>
</dbReference>
<dbReference type="PANTHER" id="PTHR38692:SF1">
    <property type="entry name" value="PROTEIN SMG"/>
    <property type="match status" value="1"/>
</dbReference>
<keyword evidence="3" id="KW-1185">Reference proteome</keyword>
<dbReference type="Pfam" id="PF04361">
    <property type="entry name" value="DUF494"/>
    <property type="match status" value="1"/>
</dbReference>
<dbReference type="HAMAP" id="MF_00598">
    <property type="entry name" value="Smg"/>
    <property type="match status" value="1"/>
</dbReference>
<name>A0AAE3HLG2_9GAMM</name>
<evidence type="ECO:0000313" key="2">
    <source>
        <dbReference type="EMBL" id="MCS3904506.1"/>
    </source>
</evidence>
<organism evidence="2 3">
    <name type="scientific">Methylohalomonas lacus</name>
    <dbReference type="NCBI Taxonomy" id="398773"/>
    <lineage>
        <taxon>Bacteria</taxon>
        <taxon>Pseudomonadati</taxon>
        <taxon>Pseudomonadota</taxon>
        <taxon>Gammaproteobacteria</taxon>
        <taxon>Methylohalomonadales</taxon>
        <taxon>Methylohalomonadaceae</taxon>
        <taxon>Methylohalomonas</taxon>
    </lineage>
</organism>
<dbReference type="AlphaFoldDB" id="A0AAE3HLG2"/>